<dbReference type="GO" id="GO:0005886">
    <property type="term" value="C:plasma membrane"/>
    <property type="evidence" value="ECO:0007669"/>
    <property type="project" value="TreeGrafter"/>
</dbReference>
<comment type="function">
    <text evidence="1">Multidrug efflux pump.</text>
</comment>
<feature type="transmembrane region" description="Helical" evidence="7">
    <location>
        <begin position="331"/>
        <end position="352"/>
    </location>
</feature>
<dbReference type="Proteomes" id="UP000590511">
    <property type="component" value="Unassembled WGS sequence"/>
</dbReference>
<dbReference type="InterPro" id="IPR050222">
    <property type="entry name" value="MATE_MdtK"/>
</dbReference>
<dbReference type="EMBL" id="BOMP01000102">
    <property type="protein sequence ID" value="GIE43096.1"/>
    <property type="molecule type" value="Genomic_DNA"/>
</dbReference>
<feature type="transmembrane region" description="Helical" evidence="7">
    <location>
        <begin position="12"/>
        <end position="32"/>
    </location>
</feature>
<feature type="transmembrane region" description="Helical" evidence="7">
    <location>
        <begin position="126"/>
        <end position="145"/>
    </location>
</feature>
<reference evidence="8 11" key="2">
    <citation type="submission" date="2021-01" db="EMBL/GenBank/DDBJ databases">
        <title>Whole genome shotgun sequence of Actinoplanes lobatus NBRC 12513.</title>
        <authorList>
            <person name="Komaki H."/>
            <person name="Tamura T."/>
        </authorList>
    </citation>
    <scope>NUCLEOTIDE SEQUENCE [LARGE SCALE GENOMIC DNA]</scope>
    <source>
        <strain evidence="8 11">NBRC 12513</strain>
    </source>
</reference>
<keyword evidence="7" id="KW-1133">Transmembrane helix</keyword>
<keyword evidence="7" id="KW-0812">Transmembrane</keyword>
<name>A0A7W7MLX6_9ACTN</name>
<dbReference type="Pfam" id="PF01554">
    <property type="entry name" value="MatE"/>
    <property type="match status" value="1"/>
</dbReference>
<evidence type="ECO:0000313" key="9">
    <source>
        <dbReference type="EMBL" id="MBB4754771.1"/>
    </source>
</evidence>
<feature type="transmembrane region" description="Helical" evidence="7">
    <location>
        <begin position="259"/>
        <end position="278"/>
    </location>
</feature>
<gene>
    <name evidence="8" type="ORF">Alo02nite_59940</name>
    <name evidence="9" type="ORF">BJ964_008932</name>
</gene>
<evidence type="ECO:0000256" key="5">
    <source>
        <dbReference type="ARBA" id="ARBA00031636"/>
    </source>
</evidence>
<feature type="transmembrane region" description="Helical" evidence="7">
    <location>
        <begin position="220"/>
        <end position="247"/>
    </location>
</feature>
<dbReference type="GO" id="GO:0042910">
    <property type="term" value="F:xenobiotic transmembrane transporter activity"/>
    <property type="evidence" value="ECO:0007669"/>
    <property type="project" value="InterPro"/>
</dbReference>
<dbReference type="CDD" id="cd12082">
    <property type="entry name" value="MATE_like"/>
    <property type="match status" value="1"/>
</dbReference>
<evidence type="ECO:0000313" key="11">
    <source>
        <dbReference type="Proteomes" id="UP000631312"/>
    </source>
</evidence>
<dbReference type="RefSeq" id="WP_188126273.1">
    <property type="nucleotide sequence ID" value="NZ_BOMP01000102.1"/>
</dbReference>
<dbReference type="InterPro" id="IPR002528">
    <property type="entry name" value="MATE_fam"/>
</dbReference>
<dbReference type="EMBL" id="JACHNC010000001">
    <property type="protein sequence ID" value="MBB4754771.1"/>
    <property type="molecule type" value="Genomic_DNA"/>
</dbReference>
<proteinExistence type="inferred from homology"/>
<accession>A0A7W7MLX6</accession>
<dbReference type="PANTHER" id="PTHR43298">
    <property type="entry name" value="MULTIDRUG RESISTANCE PROTEIN NORM-RELATED"/>
    <property type="match status" value="1"/>
</dbReference>
<evidence type="ECO:0000313" key="8">
    <source>
        <dbReference type="EMBL" id="GIE43096.1"/>
    </source>
</evidence>
<feature type="transmembrane region" description="Helical" evidence="7">
    <location>
        <begin position="359"/>
        <end position="377"/>
    </location>
</feature>
<feature type="region of interest" description="Disordered" evidence="6">
    <location>
        <begin position="410"/>
        <end position="429"/>
    </location>
</feature>
<feature type="transmembrane region" description="Helical" evidence="7">
    <location>
        <begin position="177"/>
        <end position="199"/>
    </location>
</feature>
<keyword evidence="7" id="KW-0472">Membrane</keyword>
<feature type="transmembrane region" description="Helical" evidence="7">
    <location>
        <begin position="87"/>
        <end position="106"/>
    </location>
</feature>
<dbReference type="GO" id="GO:0015297">
    <property type="term" value="F:antiporter activity"/>
    <property type="evidence" value="ECO:0007669"/>
    <property type="project" value="InterPro"/>
</dbReference>
<keyword evidence="11" id="KW-1185">Reference proteome</keyword>
<dbReference type="PANTHER" id="PTHR43298:SF2">
    <property type="entry name" value="FMN_FAD EXPORTER YEEO-RELATED"/>
    <property type="match status" value="1"/>
</dbReference>
<evidence type="ECO:0000256" key="6">
    <source>
        <dbReference type="SAM" id="MobiDB-lite"/>
    </source>
</evidence>
<evidence type="ECO:0000256" key="7">
    <source>
        <dbReference type="SAM" id="Phobius"/>
    </source>
</evidence>
<comment type="caution">
    <text evidence="9">The sequence shown here is derived from an EMBL/GenBank/DDBJ whole genome shotgun (WGS) entry which is preliminary data.</text>
</comment>
<organism evidence="9 10">
    <name type="scientific">Actinoplanes lobatus</name>
    <dbReference type="NCBI Taxonomy" id="113568"/>
    <lineage>
        <taxon>Bacteria</taxon>
        <taxon>Bacillati</taxon>
        <taxon>Actinomycetota</taxon>
        <taxon>Actinomycetes</taxon>
        <taxon>Micromonosporales</taxon>
        <taxon>Micromonosporaceae</taxon>
        <taxon>Actinoplanes</taxon>
    </lineage>
</organism>
<feature type="transmembrane region" description="Helical" evidence="7">
    <location>
        <begin position="152"/>
        <end position="171"/>
    </location>
</feature>
<evidence type="ECO:0000256" key="3">
    <source>
        <dbReference type="ARBA" id="ARBA00020268"/>
    </source>
</evidence>
<reference evidence="9 10" key="1">
    <citation type="submission" date="2020-08" db="EMBL/GenBank/DDBJ databases">
        <title>Sequencing the genomes of 1000 actinobacteria strains.</title>
        <authorList>
            <person name="Klenk H.-P."/>
        </authorList>
    </citation>
    <scope>NUCLEOTIDE SEQUENCE [LARGE SCALE GENOMIC DNA]</scope>
    <source>
        <strain evidence="9 10">DSM 43150</strain>
    </source>
</reference>
<evidence type="ECO:0000256" key="1">
    <source>
        <dbReference type="ARBA" id="ARBA00003408"/>
    </source>
</evidence>
<dbReference type="AlphaFoldDB" id="A0A7W7MLX6"/>
<feature type="transmembrane region" description="Helical" evidence="7">
    <location>
        <begin position="290"/>
        <end position="311"/>
    </location>
</feature>
<evidence type="ECO:0000256" key="4">
    <source>
        <dbReference type="ARBA" id="ARBA00022448"/>
    </source>
</evidence>
<comment type="similarity">
    <text evidence="2">Belongs to the multi antimicrobial extrusion (MATE) (TC 2.A.66.1) family.</text>
</comment>
<keyword evidence="4" id="KW-0813">Transport</keyword>
<evidence type="ECO:0000256" key="2">
    <source>
        <dbReference type="ARBA" id="ARBA00010199"/>
    </source>
</evidence>
<protein>
    <recommendedName>
        <fullName evidence="3">Probable multidrug resistance protein NorM</fullName>
    </recommendedName>
    <alternativeName>
        <fullName evidence="5">Multidrug-efflux transporter</fullName>
    </alternativeName>
</protein>
<feature type="transmembrane region" description="Helical" evidence="7">
    <location>
        <begin position="38"/>
        <end position="57"/>
    </location>
</feature>
<feature type="transmembrane region" description="Helical" evidence="7">
    <location>
        <begin position="383"/>
        <end position="404"/>
    </location>
</feature>
<evidence type="ECO:0000313" key="10">
    <source>
        <dbReference type="Proteomes" id="UP000590511"/>
    </source>
</evidence>
<dbReference type="Proteomes" id="UP000631312">
    <property type="component" value="Unassembled WGS sequence"/>
</dbReference>
<sequence length="429" mass="43127">MTETRAILRSALPLYVTMAVSSASALVSTALLGRHGTASLAAFAVAAAVYVPVVTAVSGVMRGMMPYVTAAHDDPAALRRVLGSGRVLGLGIGGCGALVVLATPAVARASGVDGAAVDGLGPLPLLLAAAVLAQSAGASASSALVALDRGKLVMWAGLSGTAVTVLLSALLTPRTGVVGAGIAMLASAVVVAVVARAGLHRRTGRPGRPDRREIVTLARTGLPMAGTVLVKFAVLSVLTFAAARLGAAQAAAHGIGETLVNLIFTAAVALGQATVPRVSAGAYRAARTAAVLALIGTGTLACVLIAAGRWIVPVFSSDPQLRPDVVVLLPLVGFAVVTDALQAVYGFALLGLRNTLPSLFCTLVFFGLLAAVAVPAAEHGGLPLLWTALGLANLSQAAAKAYFYNRAAGKARERPGRQRQPGRSVDRTG</sequence>